<dbReference type="PANTHER" id="PTHR43674:SF16">
    <property type="entry name" value="CARBON-NITROGEN FAMILY, PUTATIVE (AFU_ORTHOLOGUE AFUA_5G02350)-RELATED"/>
    <property type="match status" value="1"/>
</dbReference>
<dbReference type="PANTHER" id="PTHR43674">
    <property type="entry name" value="NITRILASE C965.09-RELATED"/>
    <property type="match status" value="1"/>
</dbReference>
<reference evidence="3 4" key="1">
    <citation type="submission" date="2018-12" db="EMBL/GenBank/DDBJ databases">
        <title>Bacillus chawlae sp. nov., Bacillus glennii sp. nov., and Bacillus saganii sp. nov. Isolated from the Vehicle Assembly Building at Kennedy Space Center where the Viking Spacecraft were Assembled.</title>
        <authorList>
            <person name="Seuylemezian A."/>
            <person name="Vaishampayan P."/>
        </authorList>
    </citation>
    <scope>NUCLEOTIDE SEQUENCE [LARGE SCALE GENOMIC DNA]</scope>
    <source>
        <strain evidence="3 4">L5</strain>
    </source>
</reference>
<feature type="domain" description="CN hydrolase" evidence="2">
    <location>
        <begin position="300"/>
        <end position="562"/>
    </location>
</feature>
<protein>
    <submittedName>
        <fullName evidence="3">Carbon-nitrogen hydrolase family protein</fullName>
    </submittedName>
</protein>
<dbReference type="InterPro" id="IPR036526">
    <property type="entry name" value="C-N_Hydrolase_sf"/>
</dbReference>
<proteinExistence type="predicted"/>
<dbReference type="InterPro" id="IPR050345">
    <property type="entry name" value="Aliph_Amidase/BUP"/>
</dbReference>
<dbReference type="EMBL" id="RYZZ01000017">
    <property type="protein sequence ID" value="RUQ28294.1"/>
    <property type="molecule type" value="Genomic_DNA"/>
</dbReference>
<evidence type="ECO:0000313" key="4">
    <source>
        <dbReference type="Proteomes" id="UP000267430"/>
    </source>
</evidence>
<dbReference type="AlphaFoldDB" id="A0A3S0U1H6"/>
<sequence length="599" mass="66568">MMGNRRPFKAAIIEFNPCLNNLNDNIKHLLKEVTEAAEKGAKLIVTPEMATTGYHYENRRALKPYIDTIPGKTTAAFEKVAKHYQTHIVIGMAEVDVEDGLYYNSAVLIGPDGYIGKYRKIHQWATENSWASWGDMGVPVYETEIGNISMIICMDASYFESARIAAVNGADILCFPTNSTGGSLSMLQAWAEMNGLYVLGANRSNTEKGYHMIGASTVWSPNGEKLAETSYIEEEKTRNETTIIYAEIDPAEYDNRSKRRLQSRQPDLYGDLMLHIGPWDFTKYELIKEAEDVQGNEMSNCAALLQYTPVIGDKKANLSKIKSLLKDTAAETKPKKGLLSLVVCPELSLTGPVHSLELTAIQQLGETDHDETVNEMQKLACMYQTHLVFGMIESDSHALYNTVMLLTPAGDIAAKARKLHVTESDERWATPGKDIVVTSTKGVGRVGLMVGYDAAFPETAGVMAVNHADFIIVPSCWHGDYGKEMALHTKMMENKYPTNTMTTWDAMARFAQAKTLIANFTGTKLGCRGGSAIYTLDPIYGGETPIVASSDKEEVLVVAIAQTEKDCWFDQNKLLLSRRTHYYRPLVKKFEHVPMLDCN</sequence>
<gene>
    <name evidence="3" type="ORF">ELQ35_13010</name>
</gene>
<evidence type="ECO:0000256" key="1">
    <source>
        <dbReference type="ARBA" id="ARBA00022801"/>
    </source>
</evidence>
<dbReference type="SUPFAM" id="SSF56317">
    <property type="entry name" value="Carbon-nitrogen hydrolase"/>
    <property type="match status" value="2"/>
</dbReference>
<dbReference type="PROSITE" id="PS50263">
    <property type="entry name" value="CN_HYDROLASE"/>
    <property type="match status" value="2"/>
</dbReference>
<dbReference type="OrthoDB" id="9811121at2"/>
<accession>A0A3S0U1H6</accession>
<dbReference type="Proteomes" id="UP000267430">
    <property type="component" value="Unassembled WGS sequence"/>
</dbReference>
<dbReference type="GO" id="GO:0016811">
    <property type="term" value="F:hydrolase activity, acting on carbon-nitrogen (but not peptide) bonds, in linear amides"/>
    <property type="evidence" value="ECO:0007669"/>
    <property type="project" value="TreeGrafter"/>
</dbReference>
<organism evidence="3 4">
    <name type="scientific">Peribacillus cavernae</name>
    <dbReference type="NCBI Taxonomy" id="1674310"/>
    <lineage>
        <taxon>Bacteria</taxon>
        <taxon>Bacillati</taxon>
        <taxon>Bacillota</taxon>
        <taxon>Bacilli</taxon>
        <taxon>Bacillales</taxon>
        <taxon>Bacillaceae</taxon>
        <taxon>Peribacillus</taxon>
    </lineage>
</organism>
<keyword evidence="1 3" id="KW-0378">Hydrolase</keyword>
<evidence type="ECO:0000259" key="2">
    <source>
        <dbReference type="PROSITE" id="PS50263"/>
    </source>
</evidence>
<comment type="caution">
    <text evidence="3">The sequence shown here is derived from an EMBL/GenBank/DDBJ whole genome shotgun (WGS) entry which is preliminary data.</text>
</comment>
<name>A0A3S0U1H6_9BACI</name>
<keyword evidence="4" id="KW-1185">Reference proteome</keyword>
<evidence type="ECO:0000313" key="3">
    <source>
        <dbReference type="EMBL" id="RUQ28294.1"/>
    </source>
</evidence>
<dbReference type="InterPro" id="IPR003010">
    <property type="entry name" value="C-N_Hydrolase"/>
</dbReference>
<dbReference type="Gene3D" id="3.60.110.10">
    <property type="entry name" value="Carbon-nitrogen hydrolase"/>
    <property type="match status" value="2"/>
</dbReference>
<dbReference type="Pfam" id="PF00795">
    <property type="entry name" value="CN_hydrolase"/>
    <property type="match status" value="2"/>
</dbReference>
<feature type="domain" description="CN hydrolase" evidence="2">
    <location>
        <begin position="8"/>
        <end position="250"/>
    </location>
</feature>
<dbReference type="CDD" id="cd07197">
    <property type="entry name" value="nitrilase"/>
    <property type="match status" value="2"/>
</dbReference>